<geneLocation type="plasmid" evidence="3">
    <name>pjcm13574 dna</name>
</geneLocation>
<keyword evidence="1" id="KW-0732">Signal</keyword>
<accession>A0A7I7XPV3</accession>
<evidence type="ECO:0000313" key="2">
    <source>
        <dbReference type="EMBL" id="BBZ31271.1"/>
    </source>
</evidence>
<dbReference type="Proteomes" id="UP000466517">
    <property type="component" value="Plasmid pJCM13574"/>
</dbReference>
<gene>
    <name evidence="2" type="ORF">MMAD_55660</name>
</gene>
<dbReference type="AlphaFoldDB" id="A0A7I7XPV3"/>
<reference evidence="2 3" key="1">
    <citation type="journal article" date="2019" name="Emerg. Microbes Infect.">
        <title>Comprehensive subspecies identification of 175 nontuberculous mycobacteria species based on 7547 genomic profiles.</title>
        <authorList>
            <person name="Matsumoto Y."/>
            <person name="Kinjo T."/>
            <person name="Motooka D."/>
            <person name="Nabeya D."/>
            <person name="Jung N."/>
            <person name="Uechi K."/>
            <person name="Horii T."/>
            <person name="Iida T."/>
            <person name="Fujita J."/>
            <person name="Nakamura S."/>
        </authorList>
    </citation>
    <scope>NUCLEOTIDE SEQUENCE [LARGE SCALE GENOMIC DNA]</scope>
    <source>
        <strain evidence="2 3">JCM 13574</strain>
        <plasmid evidence="3">pjcm13574 dna</plasmid>
    </source>
</reference>
<keyword evidence="3" id="KW-1185">Reference proteome</keyword>
<feature type="chain" id="PRO_5029628324" description="Secreted protein" evidence="1">
    <location>
        <begin position="37"/>
        <end position="178"/>
    </location>
</feature>
<keyword evidence="2" id="KW-0614">Plasmid</keyword>
<dbReference type="RefSeq" id="WP_163744778.1">
    <property type="nucleotide sequence ID" value="NZ_AP022611.1"/>
</dbReference>
<feature type="signal peptide" evidence="1">
    <location>
        <begin position="1"/>
        <end position="36"/>
    </location>
</feature>
<organism evidence="2 3">
    <name type="scientific">Mycolicibacterium madagascariense</name>
    <dbReference type="NCBI Taxonomy" id="212765"/>
    <lineage>
        <taxon>Bacteria</taxon>
        <taxon>Bacillati</taxon>
        <taxon>Actinomycetota</taxon>
        <taxon>Actinomycetes</taxon>
        <taxon>Mycobacteriales</taxon>
        <taxon>Mycobacteriaceae</taxon>
        <taxon>Mycolicibacterium</taxon>
    </lineage>
</organism>
<proteinExistence type="predicted"/>
<dbReference type="EMBL" id="AP022611">
    <property type="protein sequence ID" value="BBZ31271.1"/>
    <property type="molecule type" value="Genomic_DNA"/>
</dbReference>
<protein>
    <recommendedName>
        <fullName evidence="4">Secreted protein</fullName>
    </recommendedName>
</protein>
<sequence length="178" mass="18203">MYRTPSLRSTTKGGALAVGLAAVVGTSLLASSPAMAAPKPVPKGVRIQCGGFSGPNATFPHFLTDCTRRNGTTGTGQSNRTAPGTETITWDAPFVKGKSMPLTNITNSPVSPPSGACPADHPGEVNVSGVIGGTKWAGSPVTATICANANDFLLKPGTYFVIGKTPKDADIDDFNDEP</sequence>
<dbReference type="KEGG" id="mmag:MMAD_55660"/>
<evidence type="ECO:0000256" key="1">
    <source>
        <dbReference type="SAM" id="SignalP"/>
    </source>
</evidence>
<evidence type="ECO:0008006" key="4">
    <source>
        <dbReference type="Google" id="ProtNLM"/>
    </source>
</evidence>
<evidence type="ECO:0000313" key="3">
    <source>
        <dbReference type="Proteomes" id="UP000466517"/>
    </source>
</evidence>
<name>A0A7I7XPV3_9MYCO</name>